<keyword evidence="2" id="KW-1185">Reference proteome</keyword>
<evidence type="ECO:0000313" key="1">
    <source>
        <dbReference type="EMBL" id="REF31070.1"/>
    </source>
</evidence>
<gene>
    <name evidence="1" type="ORF">DFJ65_2112</name>
</gene>
<dbReference type="PROSITE" id="PS51257">
    <property type="entry name" value="PROKAR_LIPOPROTEIN"/>
    <property type="match status" value="1"/>
</dbReference>
<name>A0A3D9USW3_9MICO</name>
<evidence type="ECO:0000313" key="2">
    <source>
        <dbReference type="Proteomes" id="UP000256253"/>
    </source>
</evidence>
<dbReference type="AlphaFoldDB" id="A0A3D9USW3"/>
<accession>A0A3D9USW3</accession>
<comment type="caution">
    <text evidence="1">The sequence shown here is derived from an EMBL/GenBank/DDBJ whole genome shotgun (WGS) entry which is preliminary data.</text>
</comment>
<dbReference type="Proteomes" id="UP000256253">
    <property type="component" value="Unassembled WGS sequence"/>
</dbReference>
<sequence>MIRTPISSTISAAAVVVLMTSCGTTPHNPGQSTSVKQSSISQVDLRKAAIAADPQACTSPNPDPRTVKLPRVAANTRAAFLLNPPQNTAALSKQQLDKLLGQPNLSGMELAGSTILAVLENAPARFENEKTLRSELGASIPEPGFRQMRNRTIVKFVLKLPMQWEYKRTRYTASYTAGTGIGVFRQVGPIEDAIPRKVHDDQEALWESRQIVMHWGKGRWEVLCFSIAEPMIDFDTTGDSMPVSSSNYAALDTWKKYDLETSSSSVRSGQ</sequence>
<dbReference type="EMBL" id="QTUA01000001">
    <property type="protein sequence ID" value="REF31070.1"/>
    <property type="molecule type" value="Genomic_DNA"/>
</dbReference>
<organism evidence="1 2">
    <name type="scientific">Calidifontibacter indicus</name>
    <dbReference type="NCBI Taxonomy" id="419650"/>
    <lineage>
        <taxon>Bacteria</taxon>
        <taxon>Bacillati</taxon>
        <taxon>Actinomycetota</taxon>
        <taxon>Actinomycetes</taxon>
        <taxon>Micrococcales</taxon>
        <taxon>Dermacoccaceae</taxon>
        <taxon>Calidifontibacter</taxon>
    </lineage>
</organism>
<proteinExistence type="predicted"/>
<dbReference type="RefSeq" id="WP_147301374.1">
    <property type="nucleotide sequence ID" value="NZ_QTUA01000001.1"/>
</dbReference>
<protein>
    <recommendedName>
        <fullName evidence="3">Lipoprotein</fullName>
    </recommendedName>
</protein>
<reference evidence="1 2" key="1">
    <citation type="submission" date="2018-08" db="EMBL/GenBank/DDBJ databases">
        <title>Sequencing the genomes of 1000 actinobacteria strains.</title>
        <authorList>
            <person name="Klenk H.-P."/>
        </authorList>
    </citation>
    <scope>NUCLEOTIDE SEQUENCE [LARGE SCALE GENOMIC DNA]</scope>
    <source>
        <strain evidence="1 2">DSM 22967</strain>
    </source>
</reference>
<evidence type="ECO:0008006" key="3">
    <source>
        <dbReference type="Google" id="ProtNLM"/>
    </source>
</evidence>